<accession>S5UKF9</accession>
<dbReference type="eggNOG" id="ENOG502ZWH9">
    <property type="taxonomic scope" value="Bacteria"/>
</dbReference>
<sequence>MLKVKKAIAAAVLAGAAIIGSAAAPALATPAHGSLVNVEANNLLNGNQVVLLQNVSVPVAAAFCGVDVNVFSAQLNQGKASCPAQTNSQQLAWAVYN</sequence>
<feature type="chain" id="PRO_5004533131" description="Chaplin domain-containing protein" evidence="1">
    <location>
        <begin position="29"/>
        <end position="97"/>
    </location>
</feature>
<reference evidence="3" key="1">
    <citation type="submission" date="2012-10" db="EMBL/GenBank/DDBJ databases">
        <title>The complete genome sequence of Streptomyces collinus Tu 365.</title>
        <authorList>
            <person name="Ruckert C."/>
            <person name="Szczepanowski R."/>
            <person name="Goesmann A."/>
            <person name="Pross E.K."/>
            <person name="Musiol E.M."/>
            <person name="Blin K."/>
            <person name="Wohlleben W."/>
            <person name="Puhler A."/>
            <person name="Weber T."/>
            <person name="Kalinowski J."/>
        </authorList>
    </citation>
    <scope>NUCLEOTIDE SEQUENCE [LARGE SCALE GENOMIC DNA]</scope>
    <source>
        <strain evidence="3">DSM 40733 / Tue 365</strain>
    </source>
</reference>
<dbReference type="AlphaFoldDB" id="S5UKF9"/>
<dbReference type="KEGG" id="sci:B446_02555"/>
<name>S5UKF9_STRC3</name>
<keyword evidence="1" id="KW-0732">Signal</keyword>
<keyword evidence="3" id="KW-1185">Reference proteome</keyword>
<evidence type="ECO:0008006" key="4">
    <source>
        <dbReference type="Google" id="ProtNLM"/>
    </source>
</evidence>
<dbReference type="PATRIC" id="fig|1214242.5.peg.528"/>
<gene>
    <name evidence="2" type="ORF">B446_02555</name>
</gene>
<dbReference type="Proteomes" id="UP000015423">
    <property type="component" value="Chromosome"/>
</dbReference>
<dbReference type="RefSeq" id="WP_020937827.1">
    <property type="nucleotide sequence ID" value="NC_021985.1"/>
</dbReference>
<protein>
    <recommendedName>
        <fullName evidence="4">Chaplin domain-containing protein</fullName>
    </recommendedName>
</protein>
<evidence type="ECO:0000313" key="2">
    <source>
        <dbReference type="EMBL" id="AGS67343.1"/>
    </source>
</evidence>
<reference evidence="2 3" key="2">
    <citation type="journal article" date="2013" name="J. Biotechnol.">
        <title>Complete genome sequence of the kirromycin producer Streptomyces collinus Tu 365 consisting of a linear chromosome and two linear plasmids.</title>
        <authorList>
            <person name="Ruckert C."/>
            <person name="Szczepanowski R."/>
            <person name="Albersmeier A."/>
            <person name="Goesmann A."/>
            <person name="Iftime D."/>
            <person name="Musiol E.M."/>
            <person name="Blin K."/>
            <person name="Wohlleben W."/>
            <person name="Puhler A."/>
            <person name="Kalinowski J."/>
            <person name="Weber T."/>
        </authorList>
    </citation>
    <scope>NUCLEOTIDE SEQUENCE [LARGE SCALE GENOMIC DNA]</scope>
    <source>
        <strain evidence="3">DSM 40733 / Tue 365</strain>
    </source>
</reference>
<proteinExistence type="predicted"/>
<evidence type="ECO:0000256" key="1">
    <source>
        <dbReference type="SAM" id="SignalP"/>
    </source>
</evidence>
<dbReference type="HOGENOM" id="CLU_165912_0_0_11"/>
<feature type="signal peptide" evidence="1">
    <location>
        <begin position="1"/>
        <end position="28"/>
    </location>
</feature>
<dbReference type="EMBL" id="CP006259">
    <property type="protein sequence ID" value="AGS67343.1"/>
    <property type="molecule type" value="Genomic_DNA"/>
</dbReference>
<organism evidence="2 3">
    <name type="scientific">Streptomyces collinus (strain DSM 40733 / Tue 365)</name>
    <dbReference type="NCBI Taxonomy" id="1214242"/>
    <lineage>
        <taxon>Bacteria</taxon>
        <taxon>Bacillati</taxon>
        <taxon>Actinomycetota</taxon>
        <taxon>Actinomycetes</taxon>
        <taxon>Kitasatosporales</taxon>
        <taxon>Streptomycetaceae</taxon>
        <taxon>Streptomyces</taxon>
    </lineage>
</organism>
<evidence type="ECO:0000313" key="3">
    <source>
        <dbReference type="Proteomes" id="UP000015423"/>
    </source>
</evidence>